<dbReference type="GO" id="GO:0071244">
    <property type="term" value="P:cellular response to carbon dioxide"/>
    <property type="evidence" value="ECO:0007669"/>
    <property type="project" value="TreeGrafter"/>
</dbReference>
<dbReference type="SUPFAM" id="SSF53056">
    <property type="entry name" value="beta-carbonic anhydrase, cab"/>
    <property type="match status" value="1"/>
</dbReference>
<comment type="similarity">
    <text evidence="1 8">Belongs to the beta-class carbonic anhydrase family.</text>
</comment>
<feature type="binding site" evidence="7">
    <location>
        <position position="104"/>
    </location>
    <ligand>
        <name>Zn(2+)</name>
        <dbReference type="ChEBI" id="CHEBI:29105"/>
    </ligand>
</feature>
<keyword evidence="5 8" id="KW-0456">Lyase</keyword>
<dbReference type="SMART" id="SM00947">
    <property type="entry name" value="Pro_CA"/>
    <property type="match status" value="1"/>
</dbReference>
<dbReference type="InterPro" id="IPR001765">
    <property type="entry name" value="Carbonic_anhydrase"/>
</dbReference>
<dbReference type="GO" id="GO:0004089">
    <property type="term" value="F:carbonate dehydratase activity"/>
    <property type="evidence" value="ECO:0007669"/>
    <property type="project" value="UniProtKB-UniRule"/>
</dbReference>
<feature type="binding site" evidence="7">
    <location>
        <position position="101"/>
    </location>
    <ligand>
        <name>Zn(2+)</name>
        <dbReference type="ChEBI" id="CHEBI:29105"/>
    </ligand>
</feature>
<evidence type="ECO:0000313" key="10">
    <source>
        <dbReference type="Proteomes" id="UP001213000"/>
    </source>
</evidence>
<evidence type="ECO:0000256" key="2">
    <source>
        <dbReference type="ARBA" id="ARBA00012925"/>
    </source>
</evidence>
<dbReference type="PANTHER" id="PTHR11002">
    <property type="entry name" value="CARBONIC ANHYDRASE"/>
    <property type="match status" value="1"/>
</dbReference>
<dbReference type="InterPro" id="IPR036874">
    <property type="entry name" value="Carbonic_anhydrase_sf"/>
</dbReference>
<sequence>MASQSAVDNLFSSNAQWAQAVTQADPDFFINSAKGQSPQTLWIGCADSRAPESVITASKPGDIFVHRNIANQFHSDDTSVLAVLDYAVNFLGVKHVAIVGHGECGGAAACLGAAQRDDFNPDAPITLPMLPKEAPLNRWLGSLSRVAHKLVKSHEASISRVVEENVKLQVENLCKAETIVNAWTKGTPKGQEVYVHGWVYDLASGRLQDLKITRGKTA</sequence>
<dbReference type="Proteomes" id="UP001213000">
    <property type="component" value="Unassembled WGS sequence"/>
</dbReference>
<organism evidence="9 10">
    <name type="scientific">Leucocoprinus birnbaumii</name>
    <dbReference type="NCBI Taxonomy" id="56174"/>
    <lineage>
        <taxon>Eukaryota</taxon>
        <taxon>Fungi</taxon>
        <taxon>Dikarya</taxon>
        <taxon>Basidiomycota</taxon>
        <taxon>Agaricomycotina</taxon>
        <taxon>Agaricomycetes</taxon>
        <taxon>Agaricomycetidae</taxon>
        <taxon>Agaricales</taxon>
        <taxon>Agaricineae</taxon>
        <taxon>Agaricaceae</taxon>
        <taxon>Leucocoprinus</taxon>
    </lineage>
</organism>
<comment type="cofactor">
    <cofactor evidence="7">
        <name>Zn(2+)</name>
        <dbReference type="ChEBI" id="CHEBI:29105"/>
    </cofactor>
    <text evidence="7">Binds 1 zinc ion per subunit.</text>
</comment>
<dbReference type="GO" id="GO:0034599">
    <property type="term" value="P:cellular response to oxidative stress"/>
    <property type="evidence" value="ECO:0007669"/>
    <property type="project" value="TreeGrafter"/>
</dbReference>
<evidence type="ECO:0000256" key="4">
    <source>
        <dbReference type="ARBA" id="ARBA00022833"/>
    </source>
</evidence>
<evidence type="ECO:0000256" key="8">
    <source>
        <dbReference type="RuleBase" id="RU003956"/>
    </source>
</evidence>
<dbReference type="EMBL" id="JANIEX010000204">
    <property type="protein sequence ID" value="KAJ3571062.1"/>
    <property type="molecule type" value="Genomic_DNA"/>
</dbReference>
<comment type="caution">
    <text evidence="9">The sequence shown here is derived from an EMBL/GenBank/DDBJ whole genome shotgun (WGS) entry which is preliminary data.</text>
</comment>
<dbReference type="EC" id="4.2.1.1" evidence="2 8"/>
<gene>
    <name evidence="9" type="ORF">NP233_g4004</name>
</gene>
<dbReference type="PANTHER" id="PTHR11002:SF76">
    <property type="entry name" value="CARBONIC ANHYDRASE"/>
    <property type="match status" value="1"/>
</dbReference>
<reference evidence="9" key="1">
    <citation type="submission" date="2022-07" db="EMBL/GenBank/DDBJ databases">
        <title>Genome Sequence of Leucocoprinus birnbaumii.</title>
        <authorList>
            <person name="Buettner E."/>
        </authorList>
    </citation>
    <scope>NUCLEOTIDE SEQUENCE</scope>
    <source>
        <strain evidence="9">VT141</strain>
    </source>
</reference>
<feature type="binding site" evidence="7">
    <location>
        <position position="47"/>
    </location>
    <ligand>
        <name>Zn(2+)</name>
        <dbReference type="ChEBI" id="CHEBI:29105"/>
    </ligand>
</feature>
<accession>A0AAD5YXK2</accession>
<dbReference type="AlphaFoldDB" id="A0AAD5YXK2"/>
<proteinExistence type="inferred from homology"/>
<keyword evidence="3 7" id="KW-0479">Metal-binding</keyword>
<evidence type="ECO:0000256" key="1">
    <source>
        <dbReference type="ARBA" id="ARBA00006217"/>
    </source>
</evidence>
<keyword evidence="10" id="KW-1185">Reference proteome</keyword>
<dbReference type="GO" id="GO:0008270">
    <property type="term" value="F:zinc ion binding"/>
    <property type="evidence" value="ECO:0007669"/>
    <property type="project" value="UniProtKB-UniRule"/>
</dbReference>
<comment type="catalytic activity">
    <reaction evidence="6 8">
        <text>hydrogencarbonate + H(+) = CO2 + H2O</text>
        <dbReference type="Rhea" id="RHEA:10748"/>
        <dbReference type="ChEBI" id="CHEBI:15377"/>
        <dbReference type="ChEBI" id="CHEBI:15378"/>
        <dbReference type="ChEBI" id="CHEBI:16526"/>
        <dbReference type="ChEBI" id="CHEBI:17544"/>
        <dbReference type="EC" id="4.2.1.1"/>
    </reaction>
</comment>
<dbReference type="Gene3D" id="3.40.1050.10">
    <property type="entry name" value="Carbonic anhydrase"/>
    <property type="match status" value="1"/>
</dbReference>
<comment type="function">
    <text evidence="8">Reversible hydration of carbon dioxide.</text>
</comment>
<name>A0AAD5YXK2_9AGAR</name>
<evidence type="ECO:0000256" key="5">
    <source>
        <dbReference type="ARBA" id="ARBA00023239"/>
    </source>
</evidence>
<dbReference type="Pfam" id="PF00484">
    <property type="entry name" value="Pro_CA"/>
    <property type="match status" value="1"/>
</dbReference>
<keyword evidence="4 7" id="KW-0862">Zinc</keyword>
<feature type="binding site" evidence="7">
    <location>
        <position position="45"/>
    </location>
    <ligand>
        <name>Zn(2+)</name>
        <dbReference type="ChEBI" id="CHEBI:29105"/>
    </ligand>
</feature>
<evidence type="ECO:0000313" key="9">
    <source>
        <dbReference type="EMBL" id="KAJ3571062.1"/>
    </source>
</evidence>
<evidence type="ECO:0000256" key="7">
    <source>
        <dbReference type="PIRSR" id="PIRSR601765-1"/>
    </source>
</evidence>
<evidence type="ECO:0000256" key="6">
    <source>
        <dbReference type="ARBA" id="ARBA00048348"/>
    </source>
</evidence>
<protein>
    <recommendedName>
        <fullName evidence="2 8">Carbonic anhydrase</fullName>
        <ecNumber evidence="2 8">4.2.1.1</ecNumber>
    </recommendedName>
    <alternativeName>
        <fullName evidence="8">Carbonate dehydratase</fullName>
    </alternativeName>
</protein>
<evidence type="ECO:0000256" key="3">
    <source>
        <dbReference type="ARBA" id="ARBA00022723"/>
    </source>
</evidence>